<reference evidence="12 13" key="1">
    <citation type="submission" date="2016-07" db="EMBL/GenBank/DDBJ databases">
        <title>Pervasive Adenine N6-methylation of Active Genes in Fungi.</title>
        <authorList>
            <consortium name="DOE Joint Genome Institute"/>
            <person name="Mondo S.J."/>
            <person name="Dannebaum R.O."/>
            <person name="Kuo R.C."/>
            <person name="Labutti K."/>
            <person name="Haridas S."/>
            <person name="Kuo A."/>
            <person name="Salamov A."/>
            <person name="Ahrendt S.R."/>
            <person name="Lipzen A."/>
            <person name="Sullivan W."/>
            <person name="Andreopoulos W.B."/>
            <person name="Clum A."/>
            <person name="Lindquist E."/>
            <person name="Daum C."/>
            <person name="Ramamoorthy G.K."/>
            <person name="Gryganskyi A."/>
            <person name="Culley D."/>
            <person name="Magnuson J.K."/>
            <person name="James T.Y."/>
            <person name="O'Malley M.A."/>
            <person name="Stajich J.E."/>
            <person name="Spatafora J.W."/>
            <person name="Visel A."/>
            <person name="Grigoriev I.V."/>
        </authorList>
    </citation>
    <scope>NUCLEOTIDE SEQUENCE [LARGE SCALE GENOMIC DNA]</scope>
    <source>
        <strain evidence="12 13">PL171</strain>
    </source>
</reference>
<feature type="compositionally biased region" description="Polar residues" evidence="10">
    <location>
        <begin position="1075"/>
        <end position="1084"/>
    </location>
</feature>
<dbReference type="GO" id="GO:0061863">
    <property type="term" value="F:microtubule plus end polymerase"/>
    <property type="evidence" value="ECO:0007669"/>
    <property type="project" value="InterPro"/>
</dbReference>
<proteinExistence type="inferred from homology"/>
<feature type="compositionally biased region" description="Low complexity" evidence="10">
    <location>
        <begin position="1135"/>
        <end position="1173"/>
    </location>
</feature>
<feature type="domain" description="TOG" evidence="11">
    <location>
        <begin position="1"/>
        <end position="233"/>
    </location>
</feature>
<dbReference type="Pfam" id="PF21040">
    <property type="entry name" value="CEP104-like_TOG"/>
    <property type="match status" value="1"/>
</dbReference>
<feature type="compositionally biased region" description="Low complexity" evidence="10">
    <location>
        <begin position="1684"/>
        <end position="1718"/>
    </location>
</feature>
<dbReference type="GO" id="GO:0000022">
    <property type="term" value="P:mitotic spindle elongation"/>
    <property type="evidence" value="ECO:0007669"/>
    <property type="project" value="UniProtKB-ARBA"/>
</dbReference>
<evidence type="ECO:0000313" key="13">
    <source>
        <dbReference type="Proteomes" id="UP000193411"/>
    </source>
</evidence>
<evidence type="ECO:0000256" key="10">
    <source>
        <dbReference type="SAM" id="MobiDB-lite"/>
    </source>
</evidence>
<dbReference type="GO" id="GO:0051315">
    <property type="term" value="P:attachment of mitotic spindle microtubules to kinetochore"/>
    <property type="evidence" value="ECO:0007669"/>
    <property type="project" value="UniProtKB-ARBA"/>
</dbReference>
<comment type="subcellular location">
    <subcellularLocation>
        <location evidence="1">Cytoplasm</location>
        <location evidence="1">Cytoskeleton</location>
        <location evidence="1">Microtubule organizing center</location>
        <location evidence="1">Centrosome</location>
    </subcellularLocation>
</comment>
<dbReference type="GO" id="GO:0046785">
    <property type="term" value="P:microtubule polymerization"/>
    <property type="evidence" value="ECO:0007669"/>
    <property type="project" value="InterPro"/>
</dbReference>
<evidence type="ECO:0000313" key="12">
    <source>
        <dbReference type="EMBL" id="ORZ32025.1"/>
    </source>
</evidence>
<evidence type="ECO:0000256" key="7">
    <source>
        <dbReference type="ARBA" id="ARBA00023306"/>
    </source>
</evidence>
<dbReference type="GO" id="GO:0051010">
    <property type="term" value="F:microtubule plus-end binding"/>
    <property type="evidence" value="ECO:0007669"/>
    <property type="project" value="InterPro"/>
</dbReference>
<dbReference type="Proteomes" id="UP000193411">
    <property type="component" value="Unassembled WGS sequence"/>
</dbReference>
<keyword evidence="4" id="KW-0677">Repeat</keyword>
<dbReference type="GO" id="GO:0044732">
    <property type="term" value="C:mitotic spindle pole body"/>
    <property type="evidence" value="ECO:0007669"/>
    <property type="project" value="UniProtKB-ARBA"/>
</dbReference>
<feature type="compositionally biased region" description="Basic and acidic residues" evidence="10">
    <location>
        <begin position="656"/>
        <end position="669"/>
    </location>
</feature>
<name>A0A1Y2HBZ1_9FUNG</name>
<feature type="region of interest" description="Disordered" evidence="10">
    <location>
        <begin position="1008"/>
        <end position="1221"/>
    </location>
</feature>
<comment type="similarity">
    <text evidence="8">Belongs to the TOG/XMAP215 family.</text>
</comment>
<dbReference type="OrthoDB" id="205662at2759"/>
<dbReference type="InterPro" id="IPR034085">
    <property type="entry name" value="TOG"/>
</dbReference>
<evidence type="ECO:0000256" key="4">
    <source>
        <dbReference type="ARBA" id="ARBA00022737"/>
    </source>
</evidence>
<dbReference type="InterPro" id="IPR045110">
    <property type="entry name" value="XMAP215"/>
</dbReference>
<dbReference type="InterPro" id="IPR011989">
    <property type="entry name" value="ARM-like"/>
</dbReference>
<feature type="compositionally biased region" description="Polar residues" evidence="10">
    <location>
        <begin position="1116"/>
        <end position="1134"/>
    </location>
</feature>
<keyword evidence="5" id="KW-0498">Mitosis</keyword>
<evidence type="ECO:0000256" key="3">
    <source>
        <dbReference type="ARBA" id="ARBA00022618"/>
    </source>
</evidence>
<gene>
    <name evidence="12" type="ORF">BCR44DRAFT_1404912</name>
</gene>
<dbReference type="PANTHER" id="PTHR12609">
    <property type="entry name" value="MICROTUBULE ASSOCIATED PROTEIN XMAP215"/>
    <property type="match status" value="1"/>
</dbReference>
<dbReference type="EMBL" id="MCFL01000052">
    <property type="protein sequence ID" value="ORZ32025.1"/>
    <property type="molecule type" value="Genomic_DNA"/>
</dbReference>
<dbReference type="GO" id="GO:0051301">
    <property type="term" value="P:cell division"/>
    <property type="evidence" value="ECO:0007669"/>
    <property type="project" value="UniProtKB-KW"/>
</dbReference>
<keyword evidence="6" id="KW-0206">Cytoskeleton</keyword>
<dbReference type="FunFam" id="1.25.10.10:FF:000050">
    <property type="entry name" value="Cytoskeleton-associated protein 5 isoform X1"/>
    <property type="match status" value="1"/>
</dbReference>
<dbReference type="SMART" id="SM01349">
    <property type="entry name" value="TOG"/>
    <property type="match status" value="3"/>
</dbReference>
<evidence type="ECO:0000256" key="8">
    <source>
        <dbReference type="ARBA" id="ARBA00025722"/>
    </source>
</evidence>
<dbReference type="Pfam" id="PF21041">
    <property type="entry name" value="XMAP215_CLASP_TOG"/>
    <property type="match status" value="2"/>
</dbReference>
<sequence length="1755" mass="188590">MDGEVQEIDWSMVPLPDRLGHKNWKGRQSGYDDLTKQFRTSPEDSPVYAKFASDIKKFVLDANMVAQEAGVCAAAAFMEFAPTPVAARVVPDIAKALVDKCIASTRAGVRAKALDTLLFSVEVCESADPILDSIIGGYGAKAPKSVAAAVNVTTALIAAFGPQLVNAKIVAKQLAKLFGHSDKNVRAEAQALTLVLYQYYGEAVKNFLGDLKPVQQKDLETEFAKLGGARMQPSRMTRNQKFEQASAMGGPAGGDGAGAAAEGEADDDDGGMDDLIEPVDVLKQLPGSFFTELASTKWKERKEALDNLLQLVSAPKIKEDKFGELVNALAKRVNDANIVVANVAIQCLGALAKGLRKDFAPYRHISVPPLIEKCKEKKANVIESIRLALDAIFASTSLDLNLEDTLSNFTHKNPQVKAECVRFLTRCLKSTRAAPGKAELKAMAEAVVKAMDDSTTDVRDAAAEALGTLMKLIGERPLLAYLEKLDAIKQAKVREFAEKAEIKGIKKAATAPPKPAPAAAAGMVPPKRGPPARLAARLGKPAATAQDFGSDSMEVDDAPPAMAPPTRKPAAAGARKPAARPQSMMARPGSPSAGASSASGFKKPAPPGKARPQSMMQSSSSSGSLGSAGSGGGFGSIPAIPTPPSESEYSALPGDPRAKVKRAGEDRGPGRWILDGTRPDLIEFLREQATMCFALPLVNLLFSTGHYKEKDHIAGLNHLAALLTSKNEDCLHHSDVILKYVTVRFQDTNTTIALKCLDIVEQLVGLLEDHGHSLTDYEANAFFPSLLVKLGDNKEPVRTRARALLVTMNALYPPHKLFPMILKATESKNSRQRAECIDELGGMISRVGMACCPPKAVPTIAGFIAEREATVRNAALGALVEVARAVGESQMYKLVGRLPEKEKTLLQQKIKRAAIGEPPTPGRDVMEVDIGPVRDTPARQAVKAAVANSKDAMAARLGPPPAQPKFGIAAPSAAGNRGSISMPGSGMGGDAGMYGAGNGIGMGGMYQQPVPPAVSGDEGQYGYGGMQADPYGQQQQPQQQFGRPQSMFGAPPQMQFQQQQQQQQQYPQSPPLPTHRTQQQQPLSFASAAPQRRESIQQPMYGGAMAEDSGYGGNGMMSQQPLASRMQPPSFQPTQQARGFQGPPQPQFHQQQQQHQVQQQQFGMYDQQQQHQQYGVDPYAQQQQQQHQQPPFDPYASQPAPSQPTNSRMAPPSVPNFSLSPEKVGVSTYSSKYESVQQRETIMDLLVTQIMSNDAYQALEALRQVEKIIPSNPQLLINHGNQLLSAVALQIRFAFMAPDSQVVMRLCKHLLHTLLQFFDVTELAASLSIDTLSSVMSELLRRLLDHDLSTRTAGVQLVKALNMLMVRILDKSPANVTFGVLLKMLGEAMHAILTSPAEVVAVGAAGQEASKPEIVRFAELTMKCLWKVIRQLPVLLKEERVNVAELIRDIHVFLDTIQAADWKKRETPLGDVPIRTIKTMLSELTSHFGERVLEHFYLVEDAEDAYVYTYTRNLLASQQKKQRGGSSGLGSGSVTGSVHSSADDLQQSQHAGASIPRPGSGMSQRSYASSSAFPAGGDAAISAVAASAGYDASHDQANTEALQQLQAIFSKIATKEQSKDGLHDLYHFQKRYPHMQAKIDEYMSRTGPFFQSYIKRNLANFEQQQQQHSQHPMPSSTVAGGYGESSYGSSGSTSTTSRSAFGSSAASGAGAGAASSSTNNTVSQLRARLAQMRANIQTSNSGSGSFGSSGSLNSQ</sequence>
<feature type="repeat" description="HEAT" evidence="9">
    <location>
        <begin position="443"/>
        <end position="481"/>
    </location>
</feature>
<dbReference type="InterPro" id="IPR021133">
    <property type="entry name" value="HEAT_type_2"/>
</dbReference>
<feature type="compositionally biased region" description="Low complexity" evidence="10">
    <location>
        <begin position="568"/>
        <end position="603"/>
    </location>
</feature>
<feature type="repeat" description="HEAT" evidence="9">
    <location>
        <begin position="856"/>
        <end position="894"/>
    </location>
</feature>
<dbReference type="GO" id="GO:0030951">
    <property type="term" value="P:establishment or maintenance of microtubule cytoskeleton polarity"/>
    <property type="evidence" value="ECO:0007669"/>
    <property type="project" value="InterPro"/>
</dbReference>
<dbReference type="SUPFAM" id="SSF48371">
    <property type="entry name" value="ARM repeat"/>
    <property type="match status" value="2"/>
</dbReference>
<dbReference type="InterPro" id="IPR016024">
    <property type="entry name" value="ARM-type_fold"/>
</dbReference>
<evidence type="ECO:0000256" key="1">
    <source>
        <dbReference type="ARBA" id="ARBA00004300"/>
    </source>
</evidence>
<feature type="region of interest" description="Disordered" evidence="10">
    <location>
        <begin position="1662"/>
        <end position="1755"/>
    </location>
</feature>
<feature type="domain" description="TOG" evidence="11">
    <location>
        <begin position="683"/>
        <end position="919"/>
    </location>
</feature>
<protein>
    <submittedName>
        <fullName evidence="12">Armadillo-type protein</fullName>
    </submittedName>
</protein>
<dbReference type="InterPro" id="IPR048491">
    <property type="entry name" value="XMAP215_CLASP_TOG"/>
</dbReference>
<feature type="region of interest" description="Disordered" evidence="10">
    <location>
        <begin position="245"/>
        <end position="270"/>
    </location>
</feature>
<feature type="region of interest" description="Disordered" evidence="10">
    <location>
        <begin position="1521"/>
        <end position="1569"/>
    </location>
</feature>
<evidence type="ECO:0000259" key="11">
    <source>
        <dbReference type="SMART" id="SM01349"/>
    </source>
</evidence>
<organism evidence="12 13">
    <name type="scientific">Catenaria anguillulae PL171</name>
    <dbReference type="NCBI Taxonomy" id="765915"/>
    <lineage>
        <taxon>Eukaryota</taxon>
        <taxon>Fungi</taxon>
        <taxon>Fungi incertae sedis</taxon>
        <taxon>Blastocladiomycota</taxon>
        <taxon>Blastocladiomycetes</taxon>
        <taxon>Blastocladiales</taxon>
        <taxon>Catenariaceae</taxon>
        <taxon>Catenaria</taxon>
    </lineage>
</organism>
<dbReference type="GO" id="GO:0005881">
    <property type="term" value="C:cytoplasmic microtubule"/>
    <property type="evidence" value="ECO:0007669"/>
    <property type="project" value="UniProtKB-ARBA"/>
</dbReference>
<dbReference type="GO" id="GO:0099070">
    <property type="term" value="C:static microtubule bundle"/>
    <property type="evidence" value="ECO:0007669"/>
    <property type="project" value="UniProtKB-ARBA"/>
</dbReference>
<comment type="caution">
    <text evidence="12">The sequence shown here is derived from an EMBL/GenBank/DDBJ whole genome shotgun (WGS) entry which is preliminary data.</text>
</comment>
<evidence type="ECO:0000256" key="6">
    <source>
        <dbReference type="ARBA" id="ARBA00023212"/>
    </source>
</evidence>
<evidence type="ECO:0000256" key="9">
    <source>
        <dbReference type="PROSITE-ProRule" id="PRU00103"/>
    </source>
</evidence>
<feature type="region of interest" description="Disordered" evidence="10">
    <location>
        <begin position="508"/>
        <end position="671"/>
    </location>
</feature>
<keyword evidence="2" id="KW-0963">Cytoplasm</keyword>
<keyword evidence="7" id="KW-0131">Cell cycle</keyword>
<feature type="domain" description="TOG" evidence="11">
    <location>
        <begin position="274"/>
        <end position="510"/>
    </location>
</feature>
<feature type="compositionally biased region" description="Low complexity" evidence="10">
    <location>
        <begin position="1739"/>
        <end position="1755"/>
    </location>
</feature>
<dbReference type="PROSITE" id="PS50077">
    <property type="entry name" value="HEAT_REPEAT"/>
    <property type="match status" value="2"/>
</dbReference>
<feature type="compositionally biased region" description="Low complexity" evidence="10">
    <location>
        <begin position="1663"/>
        <end position="1676"/>
    </location>
</feature>
<dbReference type="GO" id="GO:1990498">
    <property type="term" value="C:mitotic spindle microtubule"/>
    <property type="evidence" value="ECO:0007669"/>
    <property type="project" value="UniProtKB-ARBA"/>
</dbReference>
<accession>A0A1Y2HBZ1</accession>
<evidence type="ECO:0000256" key="2">
    <source>
        <dbReference type="ARBA" id="ARBA00022490"/>
    </source>
</evidence>
<evidence type="ECO:0000256" key="5">
    <source>
        <dbReference type="ARBA" id="ARBA00022776"/>
    </source>
</evidence>
<keyword evidence="13" id="KW-1185">Reference proteome</keyword>
<dbReference type="Gene3D" id="1.25.10.10">
    <property type="entry name" value="Leucine-rich Repeat Variant"/>
    <property type="match status" value="4"/>
</dbReference>
<keyword evidence="3" id="KW-0132">Cell division</keyword>
<dbReference type="STRING" id="765915.A0A1Y2HBZ1"/>
<dbReference type="FunFam" id="1.25.10.10:FF:000019">
    <property type="entry name" value="Cytoskeleton-associated protein 5"/>
    <property type="match status" value="1"/>
</dbReference>
<feature type="compositionally biased region" description="Polar residues" evidence="10">
    <location>
        <begin position="1199"/>
        <end position="1208"/>
    </location>
</feature>
<dbReference type="GO" id="GO:1990571">
    <property type="term" value="P:meiotic centromere clustering"/>
    <property type="evidence" value="ECO:0007669"/>
    <property type="project" value="UniProtKB-ARBA"/>
</dbReference>
<feature type="compositionally biased region" description="Low complexity" evidence="10">
    <location>
        <begin position="1026"/>
        <end position="1067"/>
    </location>
</feature>
<feature type="compositionally biased region" description="Gly residues" evidence="10">
    <location>
        <begin position="626"/>
        <end position="635"/>
    </location>
</feature>
<feature type="compositionally biased region" description="Low complexity" evidence="10">
    <location>
        <begin position="508"/>
        <end position="526"/>
    </location>
</feature>